<dbReference type="InterPro" id="IPR000719">
    <property type="entry name" value="Prot_kinase_dom"/>
</dbReference>
<dbReference type="AlphaFoldDB" id="A0A1I5AZZ7"/>
<keyword evidence="6" id="KW-0723">Serine/threonine-protein kinase</keyword>
<dbReference type="Gene3D" id="1.10.510.10">
    <property type="entry name" value="Transferase(Phosphotransferase) domain 1"/>
    <property type="match status" value="1"/>
</dbReference>
<dbReference type="PANTHER" id="PTHR43289:SF6">
    <property type="entry name" value="SERINE_THREONINE-PROTEIN KINASE NEKL-3"/>
    <property type="match status" value="1"/>
</dbReference>
<keyword evidence="1" id="KW-0808">Transferase</keyword>
<dbReference type="InterPro" id="IPR011009">
    <property type="entry name" value="Kinase-like_dom_sf"/>
</dbReference>
<dbReference type="EMBL" id="FOVJ01000002">
    <property type="protein sequence ID" value="SFN68056.1"/>
    <property type="molecule type" value="Genomic_DNA"/>
</dbReference>
<dbReference type="RefSeq" id="WP_074796372.1">
    <property type="nucleotide sequence ID" value="NZ_FOVJ01000002.1"/>
</dbReference>
<dbReference type="OrthoDB" id="9791419at2"/>
<dbReference type="GO" id="GO:0004674">
    <property type="term" value="F:protein serine/threonine kinase activity"/>
    <property type="evidence" value="ECO:0007669"/>
    <property type="project" value="UniProtKB-KW"/>
</dbReference>
<evidence type="ECO:0000313" key="6">
    <source>
        <dbReference type="EMBL" id="SFN68056.1"/>
    </source>
</evidence>
<dbReference type="SUPFAM" id="SSF56112">
    <property type="entry name" value="Protein kinase-like (PK-like)"/>
    <property type="match status" value="1"/>
</dbReference>
<evidence type="ECO:0000256" key="1">
    <source>
        <dbReference type="ARBA" id="ARBA00022679"/>
    </source>
</evidence>
<evidence type="ECO:0000256" key="4">
    <source>
        <dbReference type="ARBA" id="ARBA00022840"/>
    </source>
</evidence>
<keyword evidence="7" id="KW-1185">Reference proteome</keyword>
<accession>A0A1I5AZZ7</accession>
<dbReference type="Gene3D" id="3.30.200.20">
    <property type="entry name" value="Phosphorylase Kinase, domain 1"/>
    <property type="match status" value="1"/>
</dbReference>
<dbReference type="Proteomes" id="UP000183107">
    <property type="component" value="Unassembled WGS sequence"/>
</dbReference>
<evidence type="ECO:0000313" key="7">
    <source>
        <dbReference type="Proteomes" id="UP000183107"/>
    </source>
</evidence>
<evidence type="ECO:0000259" key="5">
    <source>
        <dbReference type="PROSITE" id="PS50011"/>
    </source>
</evidence>
<dbReference type="PANTHER" id="PTHR43289">
    <property type="entry name" value="MITOGEN-ACTIVATED PROTEIN KINASE KINASE KINASE 20-RELATED"/>
    <property type="match status" value="1"/>
</dbReference>
<organism evidence="6 7">
    <name type="scientific">Nitrosospira briensis</name>
    <dbReference type="NCBI Taxonomy" id="35799"/>
    <lineage>
        <taxon>Bacteria</taxon>
        <taxon>Pseudomonadati</taxon>
        <taxon>Pseudomonadota</taxon>
        <taxon>Betaproteobacteria</taxon>
        <taxon>Nitrosomonadales</taxon>
        <taxon>Nitrosomonadaceae</taxon>
        <taxon>Nitrosospira</taxon>
    </lineage>
</organism>
<keyword evidence="2" id="KW-0547">Nucleotide-binding</keyword>
<dbReference type="Pfam" id="PF00069">
    <property type="entry name" value="Pkinase"/>
    <property type="match status" value="1"/>
</dbReference>
<keyword evidence="4" id="KW-0067">ATP-binding</keyword>
<dbReference type="PROSITE" id="PS50011">
    <property type="entry name" value="PROTEIN_KINASE_DOM"/>
    <property type="match status" value="1"/>
</dbReference>
<gene>
    <name evidence="6" type="ORF">SAMN05216386_1607</name>
</gene>
<evidence type="ECO:0000256" key="2">
    <source>
        <dbReference type="ARBA" id="ARBA00022741"/>
    </source>
</evidence>
<evidence type="ECO:0000256" key="3">
    <source>
        <dbReference type="ARBA" id="ARBA00022777"/>
    </source>
</evidence>
<name>A0A1I5AZZ7_9PROT</name>
<reference evidence="7" key="1">
    <citation type="submission" date="2016-10" db="EMBL/GenBank/DDBJ databases">
        <authorList>
            <person name="Varghese N."/>
        </authorList>
    </citation>
    <scope>NUCLEOTIDE SEQUENCE [LARGE SCALE GENOMIC DNA]</scope>
    <source>
        <strain evidence="7">Nsp8</strain>
    </source>
</reference>
<dbReference type="SMART" id="SM00220">
    <property type="entry name" value="S_TKc"/>
    <property type="match status" value="1"/>
</dbReference>
<dbReference type="CDD" id="cd14014">
    <property type="entry name" value="STKc_PknB_like"/>
    <property type="match status" value="1"/>
</dbReference>
<protein>
    <submittedName>
        <fullName evidence="6">Serine/threonine protein kinase</fullName>
    </submittedName>
</protein>
<sequence length="366" mass="40885">MSKLFSAGQRFSERYEVISFLDAGGMQEVYVARDHLLNRNVALKSPFTSSGAKRFKRSAVLAARINHPNVAKTLDYLYDEGVEILIEELVEGSNIESLLEREYLYFDPHLVAQFGHHFSKALMASHHVNVVHRDLKPSNIIAEVKDGSYTFKVTDFGIARLVEQQLDDAVYNNESLGTAGSSTIVGALPYMAPEMIETPKLTDKPVDIWAFGAILYRLLTGEYPFGTGLSAVPRIYAAKIPDKPQLIDQFIQYRALGNEIWDIAVKCMSKAPLDRPTAPTLVEWFSNLSFDIQPRIIANISSWRPKGHAWGFLNAGMDDYFFHQDSFYGAPNLIKVGRRVSCCFHAGGGNGRAHPILPLRPTSSDQ</sequence>
<dbReference type="GO" id="GO:0005524">
    <property type="term" value="F:ATP binding"/>
    <property type="evidence" value="ECO:0007669"/>
    <property type="project" value="UniProtKB-KW"/>
</dbReference>
<proteinExistence type="predicted"/>
<feature type="domain" description="Protein kinase" evidence="5">
    <location>
        <begin position="15"/>
        <end position="296"/>
    </location>
</feature>
<keyword evidence="3 6" id="KW-0418">Kinase</keyword>